<keyword evidence="8" id="KW-0325">Glycoprotein</keyword>
<dbReference type="InterPro" id="IPR001500">
    <property type="entry name" value="A1A_glycop"/>
</dbReference>
<dbReference type="Gene3D" id="2.40.128.20">
    <property type="match status" value="1"/>
</dbReference>
<dbReference type="Pfam" id="PF00061">
    <property type="entry name" value="Lipocalin"/>
    <property type="match status" value="1"/>
</dbReference>
<evidence type="ECO:0000256" key="2">
    <source>
        <dbReference type="ARBA" id="ARBA00006889"/>
    </source>
</evidence>
<keyword evidence="7" id="KW-1015">Disulfide bond</keyword>
<evidence type="ECO:0000256" key="10">
    <source>
        <dbReference type="SAM" id="MobiDB-lite"/>
    </source>
</evidence>
<evidence type="ECO:0000256" key="6">
    <source>
        <dbReference type="ARBA" id="ARBA00022729"/>
    </source>
</evidence>
<dbReference type="CDD" id="cd19451">
    <property type="entry name" value="lipocalin_AGP-like"/>
    <property type="match status" value="1"/>
</dbReference>
<evidence type="ECO:0000256" key="5">
    <source>
        <dbReference type="ARBA" id="ARBA00022525"/>
    </source>
</evidence>
<evidence type="ECO:0000256" key="8">
    <source>
        <dbReference type="ARBA" id="ARBA00023180"/>
    </source>
</evidence>
<feature type="region of interest" description="Disordered" evidence="10">
    <location>
        <begin position="131"/>
        <end position="170"/>
    </location>
</feature>
<name>A0ABM1CCX7_CERSS</name>
<keyword evidence="6 11" id="KW-0732">Signal</keyword>
<evidence type="ECO:0000256" key="11">
    <source>
        <dbReference type="SAM" id="SignalP"/>
    </source>
</evidence>
<protein>
    <submittedName>
        <fullName evidence="14">Alpha-1-acid glycoprotein-like</fullName>
    </submittedName>
</protein>
<keyword evidence="3" id="KW-0813">Transport</keyword>
<keyword evidence="13" id="KW-1185">Reference proteome</keyword>
<feature type="domain" description="Lipocalin/cytosolic fatty-acid binding" evidence="12">
    <location>
        <begin position="40"/>
        <end position="130"/>
    </location>
</feature>
<dbReference type="GeneID" id="101387441"/>
<feature type="compositionally biased region" description="Basic and acidic residues" evidence="10">
    <location>
        <begin position="198"/>
        <end position="217"/>
    </location>
</feature>
<dbReference type="SUPFAM" id="SSF50814">
    <property type="entry name" value="Lipocalins"/>
    <property type="match status" value="1"/>
</dbReference>
<feature type="chain" id="PRO_5046099104" evidence="11">
    <location>
        <begin position="19"/>
        <end position="226"/>
    </location>
</feature>
<dbReference type="PROSITE" id="PS00213">
    <property type="entry name" value="LIPOCALIN"/>
    <property type="match status" value="1"/>
</dbReference>
<reference evidence="14" key="1">
    <citation type="submission" date="2025-08" db="UniProtKB">
        <authorList>
            <consortium name="RefSeq"/>
        </authorList>
    </citation>
    <scope>IDENTIFICATION</scope>
</reference>
<evidence type="ECO:0000256" key="3">
    <source>
        <dbReference type="ARBA" id="ARBA00022448"/>
    </source>
</evidence>
<feature type="region of interest" description="Disordered" evidence="10">
    <location>
        <begin position="198"/>
        <end position="226"/>
    </location>
</feature>
<dbReference type="Proteomes" id="UP000694910">
    <property type="component" value="Unplaced"/>
</dbReference>
<accession>A0ABM1CCX7</accession>
<keyword evidence="4" id="KW-0011">Acute phase</keyword>
<feature type="signal peptide" evidence="11">
    <location>
        <begin position="1"/>
        <end position="18"/>
    </location>
</feature>
<organism evidence="13 14">
    <name type="scientific">Ceratotherium simum simum</name>
    <name type="common">Southern white rhinoceros</name>
    <dbReference type="NCBI Taxonomy" id="73337"/>
    <lineage>
        <taxon>Eukaryota</taxon>
        <taxon>Metazoa</taxon>
        <taxon>Chordata</taxon>
        <taxon>Craniata</taxon>
        <taxon>Vertebrata</taxon>
        <taxon>Euteleostomi</taxon>
        <taxon>Mammalia</taxon>
        <taxon>Eutheria</taxon>
        <taxon>Laurasiatheria</taxon>
        <taxon>Perissodactyla</taxon>
        <taxon>Rhinocerotidae</taxon>
        <taxon>Ceratotherium</taxon>
    </lineage>
</organism>
<proteinExistence type="inferred from homology"/>
<dbReference type="PANTHER" id="PTHR11967">
    <property type="entry name" value="ALPHA-1-ACID GLYCOPROTEIN"/>
    <property type="match status" value="1"/>
</dbReference>
<evidence type="ECO:0000256" key="7">
    <source>
        <dbReference type="ARBA" id="ARBA00023157"/>
    </source>
</evidence>
<gene>
    <name evidence="14" type="primary">LOC101387441</name>
</gene>
<evidence type="ECO:0000256" key="1">
    <source>
        <dbReference type="ARBA" id="ARBA00004613"/>
    </source>
</evidence>
<evidence type="ECO:0000256" key="4">
    <source>
        <dbReference type="ARBA" id="ARBA00022486"/>
    </source>
</evidence>
<comment type="subcellular location">
    <subcellularLocation>
        <location evidence="1">Secreted</location>
    </subcellularLocation>
</comment>
<dbReference type="RefSeq" id="XP_014637408.1">
    <property type="nucleotide sequence ID" value="XM_014781922.1"/>
</dbReference>
<dbReference type="InterPro" id="IPR000566">
    <property type="entry name" value="Lipocln_cytosolic_FA-bd_dom"/>
</dbReference>
<dbReference type="PRINTS" id="PR00708">
    <property type="entry name" value="A1AGLPROTEIN"/>
</dbReference>
<evidence type="ECO:0000259" key="12">
    <source>
        <dbReference type="Pfam" id="PF00061"/>
    </source>
</evidence>
<dbReference type="InterPro" id="IPR012674">
    <property type="entry name" value="Calycin"/>
</dbReference>
<evidence type="ECO:0000313" key="14">
    <source>
        <dbReference type="RefSeq" id="XP_014637408.1"/>
    </source>
</evidence>
<dbReference type="PANTHER" id="PTHR11967:SF2">
    <property type="entry name" value="ALPHA-1-ACID GLYCOPROTEIN 1"/>
    <property type="match status" value="1"/>
</dbReference>
<evidence type="ECO:0000256" key="9">
    <source>
        <dbReference type="RuleBase" id="RU003695"/>
    </source>
</evidence>
<dbReference type="InterPro" id="IPR022272">
    <property type="entry name" value="Lipocalin_CS"/>
</dbReference>
<evidence type="ECO:0000313" key="13">
    <source>
        <dbReference type="Proteomes" id="UP000694910"/>
    </source>
</evidence>
<keyword evidence="5" id="KW-0964">Secreted</keyword>
<comment type="similarity">
    <text evidence="2 9">Belongs to the calycin superfamily. Lipocalin family.</text>
</comment>
<sequence length="226" mass="25452">MALPWALAVLSLLPLLDARSPVCANFTAAPLTNSTLDRLSGKWFYIAGASRNPEFKEAAKTFQAAFFYFALNHTEDTIELRQYLTVGNHCVYESSILNVHRENKTISKREKDKERVVSMILTTDPKIYMLAQDPDDEQNNPSLPRPPTQASQHPHPAPLLTPAADKPEVTSEQLKVLHEAIECKGLDKSEIIYADVKKDQCGPLEKQHEEERKKTNEEPQEDAEQG</sequence>